<evidence type="ECO:0000259" key="6">
    <source>
        <dbReference type="Pfam" id="PF00535"/>
    </source>
</evidence>
<dbReference type="Proteomes" id="UP001321477">
    <property type="component" value="Chromosome"/>
</dbReference>
<keyword evidence="8" id="KW-1185">Reference proteome</keyword>
<keyword evidence="4" id="KW-0808">Transferase</keyword>
<protein>
    <recommendedName>
        <fullName evidence="6">Glycosyltransferase 2-like domain-containing protein</fullName>
    </recommendedName>
</protein>
<dbReference type="EMBL" id="AP027734">
    <property type="protein sequence ID" value="BDZ54894.1"/>
    <property type="molecule type" value="Genomic_DNA"/>
</dbReference>
<feature type="compositionally biased region" description="Basic and acidic residues" evidence="5">
    <location>
        <begin position="302"/>
        <end position="311"/>
    </location>
</feature>
<feature type="domain" description="Glycosyltransferase 2-like" evidence="6">
    <location>
        <begin position="7"/>
        <end position="169"/>
    </location>
</feature>
<feature type="region of interest" description="Disordered" evidence="5">
    <location>
        <begin position="293"/>
        <end position="321"/>
    </location>
</feature>
<evidence type="ECO:0000256" key="2">
    <source>
        <dbReference type="ARBA" id="ARBA00006739"/>
    </source>
</evidence>
<dbReference type="Gene3D" id="3.90.550.10">
    <property type="entry name" value="Spore Coat Polysaccharide Biosynthesis Protein SpsA, Chain A"/>
    <property type="match status" value="1"/>
</dbReference>
<evidence type="ECO:0000256" key="5">
    <source>
        <dbReference type="SAM" id="MobiDB-lite"/>
    </source>
</evidence>
<dbReference type="SUPFAM" id="SSF53448">
    <property type="entry name" value="Nucleotide-diphospho-sugar transferases"/>
    <property type="match status" value="1"/>
</dbReference>
<dbReference type="InterPro" id="IPR001173">
    <property type="entry name" value="Glyco_trans_2-like"/>
</dbReference>
<dbReference type="PANTHER" id="PTHR43179:SF12">
    <property type="entry name" value="GALACTOFURANOSYLTRANSFERASE GLFT2"/>
    <property type="match status" value="1"/>
</dbReference>
<evidence type="ECO:0000256" key="3">
    <source>
        <dbReference type="ARBA" id="ARBA00022676"/>
    </source>
</evidence>
<evidence type="ECO:0000313" key="8">
    <source>
        <dbReference type="Proteomes" id="UP001321477"/>
    </source>
</evidence>
<keyword evidence="3" id="KW-0328">Glycosyltransferase</keyword>
<proteinExistence type="inferred from homology"/>
<dbReference type="RefSeq" id="WP_286328926.1">
    <property type="nucleotide sequence ID" value="NZ_AP027734.1"/>
</dbReference>
<accession>A0ABN6YCU2</accession>
<gene>
    <name evidence="7" type="ORF">GCM10025870_19670</name>
</gene>
<evidence type="ECO:0000256" key="1">
    <source>
        <dbReference type="ARBA" id="ARBA00004776"/>
    </source>
</evidence>
<reference evidence="8" key="1">
    <citation type="journal article" date="2019" name="Int. J. Syst. Evol. Microbiol.">
        <title>The Global Catalogue of Microorganisms (GCM) 10K type strain sequencing project: providing services to taxonomists for standard genome sequencing and annotation.</title>
        <authorList>
            <consortium name="The Broad Institute Genomics Platform"/>
            <consortium name="The Broad Institute Genome Sequencing Center for Infectious Disease"/>
            <person name="Wu L."/>
            <person name="Ma J."/>
        </authorList>
    </citation>
    <scope>NUCLEOTIDE SEQUENCE [LARGE SCALE GENOMIC DNA]</scope>
    <source>
        <strain evidence="8">NBRC 109019</strain>
    </source>
</reference>
<comment type="similarity">
    <text evidence="2">Belongs to the glycosyltransferase 2 family.</text>
</comment>
<evidence type="ECO:0000256" key="4">
    <source>
        <dbReference type="ARBA" id="ARBA00022679"/>
    </source>
</evidence>
<dbReference type="InterPro" id="IPR029044">
    <property type="entry name" value="Nucleotide-diphossugar_trans"/>
</dbReference>
<evidence type="ECO:0000313" key="7">
    <source>
        <dbReference type="EMBL" id="BDZ54894.1"/>
    </source>
</evidence>
<name>A0ABN6YCU2_9MICO</name>
<dbReference type="Pfam" id="PF00535">
    <property type="entry name" value="Glycos_transf_2"/>
    <property type="match status" value="1"/>
</dbReference>
<comment type="pathway">
    <text evidence="1">Cell wall biogenesis; cell wall polysaccharide biosynthesis.</text>
</comment>
<organism evidence="7 8">
    <name type="scientific">Agromyces marinus</name>
    <dbReference type="NCBI Taxonomy" id="1389020"/>
    <lineage>
        <taxon>Bacteria</taxon>
        <taxon>Bacillati</taxon>
        <taxon>Actinomycetota</taxon>
        <taxon>Actinomycetes</taxon>
        <taxon>Micrococcales</taxon>
        <taxon>Microbacteriaceae</taxon>
        <taxon>Agromyces</taxon>
    </lineage>
</organism>
<sequence length="321" mass="35427">MPSLTLSVCIVTYERAEFLQRCLDALAAAPESIDEIVVVDASRVASSPESGGIPLRYVHAPELAGHMTRSRNRGLLSVRGEVIAFLDDDVTVRGGWGPALLRGFKDSGADATVGRTCNGLPGEEEYPREIGRLLTDGSLTDGFAALRREPCEVDHGIGANMAFTREVLCELGGFRDDYPGTALREDTDIFLRVKQLGGRSVFLPDAIVDHRPAPHVKGARFDTRYKLYGRRNHFVLLARYEGWRSRRLRSWIVGQFRGVRRVTGLRRRLERLAVVAVGLAFGAGAALRQARWNPTPARRSGRAAERLRRALSDPNRSAVSP</sequence>
<dbReference type="PANTHER" id="PTHR43179">
    <property type="entry name" value="RHAMNOSYLTRANSFERASE WBBL"/>
    <property type="match status" value="1"/>
</dbReference>